<protein>
    <submittedName>
        <fullName evidence="5">PucR family transcriptional regulator</fullName>
    </submittedName>
</protein>
<comment type="similarity">
    <text evidence="1">Belongs to the CdaR family.</text>
</comment>
<dbReference type="AlphaFoldDB" id="A0A3A3Z4X0"/>
<dbReference type="Pfam" id="PF17853">
    <property type="entry name" value="GGDEF_2"/>
    <property type="match status" value="1"/>
</dbReference>
<feature type="domain" description="CdaR GGDEF-like" evidence="4">
    <location>
        <begin position="298"/>
        <end position="437"/>
    </location>
</feature>
<evidence type="ECO:0000259" key="2">
    <source>
        <dbReference type="Pfam" id="PF07905"/>
    </source>
</evidence>
<gene>
    <name evidence="5" type="ORF">D5H78_05220</name>
</gene>
<feature type="domain" description="PucR C-terminal helix-turn-helix" evidence="3">
    <location>
        <begin position="493"/>
        <end position="551"/>
    </location>
</feature>
<name>A0A3A3Z4X0_9ACTN</name>
<evidence type="ECO:0000259" key="4">
    <source>
        <dbReference type="Pfam" id="PF17853"/>
    </source>
</evidence>
<accession>A0A3A3Z4X0</accession>
<evidence type="ECO:0000259" key="3">
    <source>
        <dbReference type="Pfam" id="PF13556"/>
    </source>
</evidence>
<dbReference type="InterPro" id="IPR041522">
    <property type="entry name" value="CdaR_GGDEF"/>
</dbReference>
<sequence>MHVLPTLGEVLALGPLRRAGARVAAAGAALDRPVRWVHIAEVPDIARELSGGELVLTTGLGLPDDQEGLARYVDTLADVGAAGLAVELGRRWERLPQALTGRCERRALPLVALTRPTPFVAVTEAVHGRIVDAQVAELRATDEVHRTFTELSVEGADAAQVLREVARMAGSPVVLENLAHRVLAYDAAGQDPQALLERWEARSRAAAAAVAGDAGRTGHDAAQGWLVTAVGARGQDWGRLVLVLEGDGPPPARLAVVLERAASALALDRLVRRDEESLERRTHGTLLAGLLAHAAPGAEVALRARALGVPLEGRRLVGVVLRLVAPPGSPTGGSPAPRDVQERLRDLAEQAAAAARGAGVPALTAPLDAAAPRGVPDAVGMLLSLSARDREDDVLTALAAAVRARPDAGGVVVAAGCAVGAVTDARRSLEEAAQVADAALAQGGGAGRAYHRLPDVRVRGLLHLLRDDPRLQTYVERELGPLLAWDEAHGTALVAALGTYLAHGRNKSAAAEAAHLSRPAFYERLRKVEQVLGVDLDGVESCLSLHVALLALDAVRR</sequence>
<dbReference type="InterPro" id="IPR012914">
    <property type="entry name" value="PucR_dom"/>
</dbReference>
<dbReference type="PANTHER" id="PTHR33744:SF1">
    <property type="entry name" value="DNA-BINDING TRANSCRIPTIONAL ACTIVATOR ADER"/>
    <property type="match status" value="1"/>
</dbReference>
<proteinExistence type="inferred from homology"/>
<dbReference type="OrthoDB" id="2973014at2"/>
<dbReference type="Proteomes" id="UP000265614">
    <property type="component" value="Unassembled WGS sequence"/>
</dbReference>
<dbReference type="Pfam" id="PF07905">
    <property type="entry name" value="PucR"/>
    <property type="match status" value="1"/>
</dbReference>
<reference evidence="5 6" key="1">
    <citation type="submission" date="2018-09" db="EMBL/GenBank/DDBJ databases">
        <title>YIM 75000 draft genome.</title>
        <authorList>
            <person name="Tang S."/>
            <person name="Feng Y."/>
        </authorList>
    </citation>
    <scope>NUCLEOTIDE SEQUENCE [LARGE SCALE GENOMIC DNA]</scope>
    <source>
        <strain evidence="5 6">YIM 75000</strain>
    </source>
</reference>
<dbReference type="InterPro" id="IPR051448">
    <property type="entry name" value="CdaR-like_regulators"/>
</dbReference>
<keyword evidence="6" id="KW-1185">Reference proteome</keyword>
<dbReference type="Pfam" id="PF13556">
    <property type="entry name" value="HTH_30"/>
    <property type="match status" value="1"/>
</dbReference>
<dbReference type="EMBL" id="QZEZ01000001">
    <property type="protein sequence ID" value="RJK98482.1"/>
    <property type="molecule type" value="Genomic_DNA"/>
</dbReference>
<evidence type="ECO:0000313" key="6">
    <source>
        <dbReference type="Proteomes" id="UP000265614"/>
    </source>
</evidence>
<organism evidence="5 6">
    <name type="scientific">Vallicoccus soli</name>
    <dbReference type="NCBI Taxonomy" id="2339232"/>
    <lineage>
        <taxon>Bacteria</taxon>
        <taxon>Bacillati</taxon>
        <taxon>Actinomycetota</taxon>
        <taxon>Actinomycetes</taxon>
        <taxon>Motilibacterales</taxon>
        <taxon>Vallicoccaceae</taxon>
        <taxon>Vallicoccus</taxon>
    </lineage>
</organism>
<dbReference type="InterPro" id="IPR025736">
    <property type="entry name" value="PucR_C-HTH_dom"/>
</dbReference>
<evidence type="ECO:0000256" key="1">
    <source>
        <dbReference type="ARBA" id="ARBA00006754"/>
    </source>
</evidence>
<comment type="caution">
    <text evidence="5">The sequence shown here is derived from an EMBL/GenBank/DDBJ whole genome shotgun (WGS) entry which is preliminary data.</text>
</comment>
<dbReference type="Gene3D" id="1.10.10.2840">
    <property type="entry name" value="PucR C-terminal helix-turn-helix domain"/>
    <property type="match status" value="1"/>
</dbReference>
<dbReference type="InterPro" id="IPR042070">
    <property type="entry name" value="PucR_C-HTH_sf"/>
</dbReference>
<feature type="domain" description="Purine catabolism PurC-like" evidence="2">
    <location>
        <begin position="9"/>
        <end position="130"/>
    </location>
</feature>
<dbReference type="PANTHER" id="PTHR33744">
    <property type="entry name" value="CARBOHYDRATE DIACID REGULATOR"/>
    <property type="match status" value="1"/>
</dbReference>
<evidence type="ECO:0000313" key="5">
    <source>
        <dbReference type="EMBL" id="RJK98482.1"/>
    </source>
</evidence>